<dbReference type="OrthoDB" id="3829632at2"/>
<accession>A0A4R0JJ48</accession>
<feature type="compositionally biased region" description="Acidic residues" evidence="1">
    <location>
        <begin position="15"/>
        <end position="24"/>
    </location>
</feature>
<gene>
    <name evidence="2" type="ORF">E0H75_26445</name>
</gene>
<evidence type="ECO:0000313" key="2">
    <source>
        <dbReference type="EMBL" id="TCC46599.1"/>
    </source>
</evidence>
<feature type="compositionally biased region" description="Basic and acidic residues" evidence="1">
    <location>
        <begin position="53"/>
        <end position="68"/>
    </location>
</feature>
<evidence type="ECO:0000256" key="1">
    <source>
        <dbReference type="SAM" id="MobiDB-lite"/>
    </source>
</evidence>
<dbReference type="RefSeq" id="WP_131516344.1">
    <property type="nucleotide sequence ID" value="NZ_SJKD01000006.1"/>
</dbReference>
<proteinExistence type="predicted"/>
<dbReference type="AlphaFoldDB" id="A0A4R0JJ48"/>
<reference evidence="2 3" key="1">
    <citation type="submission" date="2019-02" db="EMBL/GenBank/DDBJ databases">
        <title>Kribbella capetownensis sp. nov. and Kribbella speibonae sp. nov., isolated from soil.</title>
        <authorList>
            <person name="Curtis S.M."/>
            <person name="Norton I."/>
            <person name="Everest G.J."/>
            <person name="Meyers P.R."/>
        </authorList>
    </citation>
    <scope>NUCLEOTIDE SEQUENCE [LARGE SCALE GENOMIC DNA]</scope>
    <source>
        <strain evidence="2 3">YM53</strain>
    </source>
</reference>
<organism evidence="2 3">
    <name type="scientific">Kribbella capetownensis</name>
    <dbReference type="NCBI Taxonomy" id="1572659"/>
    <lineage>
        <taxon>Bacteria</taxon>
        <taxon>Bacillati</taxon>
        <taxon>Actinomycetota</taxon>
        <taxon>Actinomycetes</taxon>
        <taxon>Propionibacteriales</taxon>
        <taxon>Kribbellaceae</taxon>
        <taxon>Kribbella</taxon>
    </lineage>
</organism>
<dbReference type="EMBL" id="SJKD01000006">
    <property type="protein sequence ID" value="TCC46599.1"/>
    <property type="molecule type" value="Genomic_DNA"/>
</dbReference>
<sequence length="68" mass="7475">MTSETDYEGPGFDSVPDDAPEADVLEQREDSLEVDDFTPEDGVPSEADPADVEEQRHVVGDSGEDDYR</sequence>
<evidence type="ECO:0008006" key="4">
    <source>
        <dbReference type="Google" id="ProtNLM"/>
    </source>
</evidence>
<protein>
    <recommendedName>
        <fullName evidence="4">DUF5709 domain-containing protein</fullName>
    </recommendedName>
</protein>
<feature type="region of interest" description="Disordered" evidence="1">
    <location>
        <begin position="1"/>
        <end position="68"/>
    </location>
</feature>
<dbReference type="Proteomes" id="UP000293342">
    <property type="component" value="Unassembled WGS sequence"/>
</dbReference>
<comment type="caution">
    <text evidence="2">The sequence shown here is derived from an EMBL/GenBank/DDBJ whole genome shotgun (WGS) entry which is preliminary data.</text>
</comment>
<name>A0A4R0JJ48_9ACTN</name>
<keyword evidence="3" id="KW-1185">Reference proteome</keyword>
<evidence type="ECO:0000313" key="3">
    <source>
        <dbReference type="Proteomes" id="UP000293342"/>
    </source>
</evidence>